<evidence type="ECO:0000256" key="4">
    <source>
        <dbReference type="ARBA" id="ARBA00022795"/>
    </source>
</evidence>
<sequence length="143" mass="15091">MSNMYGKRGFLDQYRQTSSAAAEHDPHRVIAMLLAGAIERIRLARLNLERGDIAGKAQAIGAAMSIVDGLRLSLDHEAGGEIAAGLESLYDYASLRLVEANAHNDDGRLREVEGLLGEIESAWAAIPRQMGAAAAHGAGGTAP</sequence>
<dbReference type="GO" id="GO:0071973">
    <property type="term" value="P:bacterial-type flagellum-dependent cell motility"/>
    <property type="evidence" value="ECO:0007669"/>
    <property type="project" value="TreeGrafter"/>
</dbReference>
<dbReference type="GO" id="GO:0005829">
    <property type="term" value="C:cytosol"/>
    <property type="evidence" value="ECO:0007669"/>
    <property type="project" value="UniProtKB-SubCell"/>
</dbReference>
<dbReference type="AlphaFoldDB" id="A0A7W8DFG3"/>
<dbReference type="InterPro" id="IPR036584">
    <property type="entry name" value="FliS_sf"/>
</dbReference>
<dbReference type="GO" id="GO:0044780">
    <property type="term" value="P:bacterial-type flagellum assembly"/>
    <property type="evidence" value="ECO:0007669"/>
    <property type="project" value="InterPro"/>
</dbReference>
<gene>
    <name evidence="7" type="ORF">HNQ58_002402</name>
</gene>
<dbReference type="PIRSF" id="PIRSF039090">
    <property type="entry name" value="Flis"/>
    <property type="match status" value="1"/>
</dbReference>
<reference evidence="7 8" key="1">
    <citation type="submission" date="2020-08" db="EMBL/GenBank/DDBJ databases">
        <title>Genomic Encyclopedia of Type Strains, Phase IV (KMG-IV): sequencing the most valuable type-strain genomes for metagenomic binning, comparative biology and taxonomic classification.</title>
        <authorList>
            <person name="Goeker M."/>
        </authorList>
    </citation>
    <scope>NUCLEOTIDE SEQUENCE [LARGE SCALE GENOMIC DNA]</scope>
    <source>
        <strain evidence="7 8">DSM 25897</strain>
    </source>
</reference>
<evidence type="ECO:0000313" key="8">
    <source>
        <dbReference type="Proteomes" id="UP000519004"/>
    </source>
</evidence>
<organism evidence="7 8">
    <name type="scientific">Rehaibacterium terrae</name>
    <dbReference type="NCBI Taxonomy" id="1341696"/>
    <lineage>
        <taxon>Bacteria</taxon>
        <taxon>Pseudomonadati</taxon>
        <taxon>Pseudomonadota</taxon>
        <taxon>Gammaproteobacteria</taxon>
        <taxon>Lysobacterales</taxon>
        <taxon>Lysobacteraceae</taxon>
        <taxon>Rehaibacterium</taxon>
    </lineage>
</organism>
<comment type="similarity">
    <text evidence="2 6">Belongs to the FliS family.</text>
</comment>
<name>A0A7W8DFG3_9GAMM</name>
<dbReference type="CDD" id="cd16098">
    <property type="entry name" value="FliS"/>
    <property type="match status" value="1"/>
</dbReference>
<keyword evidence="7" id="KW-0282">Flagellum</keyword>
<keyword evidence="7" id="KW-0969">Cilium</keyword>
<dbReference type="Gene3D" id="1.20.120.340">
    <property type="entry name" value="Flagellar protein FliS"/>
    <property type="match status" value="1"/>
</dbReference>
<dbReference type="Proteomes" id="UP000519004">
    <property type="component" value="Unassembled WGS sequence"/>
</dbReference>
<protein>
    <recommendedName>
        <fullName evidence="6">Flagellar secretion chaperone FliS</fullName>
    </recommendedName>
</protein>
<keyword evidence="5" id="KW-0143">Chaperone</keyword>
<keyword evidence="8" id="KW-1185">Reference proteome</keyword>
<evidence type="ECO:0000256" key="5">
    <source>
        <dbReference type="ARBA" id="ARBA00023186"/>
    </source>
</evidence>
<evidence type="ECO:0000256" key="6">
    <source>
        <dbReference type="PIRNR" id="PIRNR039090"/>
    </source>
</evidence>
<dbReference type="PANTHER" id="PTHR34773:SF1">
    <property type="entry name" value="FLAGELLAR SECRETION CHAPERONE FLIS"/>
    <property type="match status" value="1"/>
</dbReference>
<accession>A0A7W8DFG3</accession>
<dbReference type="InterPro" id="IPR003713">
    <property type="entry name" value="FliS"/>
</dbReference>
<keyword evidence="7" id="KW-0966">Cell projection</keyword>
<evidence type="ECO:0000256" key="3">
    <source>
        <dbReference type="ARBA" id="ARBA00022490"/>
    </source>
</evidence>
<proteinExistence type="inferred from homology"/>
<comment type="caution">
    <text evidence="7">The sequence shown here is derived from an EMBL/GenBank/DDBJ whole genome shotgun (WGS) entry which is preliminary data.</text>
</comment>
<dbReference type="SUPFAM" id="SSF101116">
    <property type="entry name" value="Flagellar export chaperone FliS"/>
    <property type="match status" value="1"/>
</dbReference>
<keyword evidence="3 6" id="KW-0963">Cytoplasm</keyword>
<keyword evidence="4 6" id="KW-1005">Bacterial flagellum biogenesis</keyword>
<comment type="subcellular location">
    <subcellularLocation>
        <location evidence="1 6">Cytoplasm</location>
        <location evidence="1 6">Cytosol</location>
    </subcellularLocation>
</comment>
<dbReference type="Pfam" id="PF02561">
    <property type="entry name" value="FliS"/>
    <property type="match status" value="1"/>
</dbReference>
<dbReference type="NCBIfam" id="TIGR00208">
    <property type="entry name" value="fliS"/>
    <property type="match status" value="1"/>
</dbReference>
<dbReference type="PANTHER" id="PTHR34773">
    <property type="entry name" value="FLAGELLAR SECRETION CHAPERONE FLIS"/>
    <property type="match status" value="1"/>
</dbReference>
<dbReference type="EMBL" id="JACHHX010000020">
    <property type="protein sequence ID" value="MBB5016487.1"/>
    <property type="molecule type" value="Genomic_DNA"/>
</dbReference>
<evidence type="ECO:0000256" key="2">
    <source>
        <dbReference type="ARBA" id="ARBA00008787"/>
    </source>
</evidence>
<evidence type="ECO:0000256" key="1">
    <source>
        <dbReference type="ARBA" id="ARBA00004514"/>
    </source>
</evidence>
<evidence type="ECO:0000313" key="7">
    <source>
        <dbReference type="EMBL" id="MBB5016487.1"/>
    </source>
</evidence>